<dbReference type="EMBL" id="BARS01012697">
    <property type="protein sequence ID" value="GAF89218.1"/>
    <property type="molecule type" value="Genomic_DNA"/>
</dbReference>
<organism evidence="1">
    <name type="scientific">marine sediment metagenome</name>
    <dbReference type="NCBI Taxonomy" id="412755"/>
    <lineage>
        <taxon>unclassified sequences</taxon>
        <taxon>metagenomes</taxon>
        <taxon>ecological metagenomes</taxon>
    </lineage>
</organism>
<gene>
    <name evidence="1" type="ORF">S01H1_22483</name>
</gene>
<reference evidence="1" key="1">
    <citation type="journal article" date="2014" name="Front. Microbiol.">
        <title>High frequency of phylogenetically diverse reductive dehalogenase-homologous genes in deep subseafloor sedimentary metagenomes.</title>
        <authorList>
            <person name="Kawai M."/>
            <person name="Futagami T."/>
            <person name="Toyoda A."/>
            <person name="Takaki Y."/>
            <person name="Nishi S."/>
            <person name="Hori S."/>
            <person name="Arai W."/>
            <person name="Tsubouchi T."/>
            <person name="Morono Y."/>
            <person name="Uchiyama I."/>
            <person name="Ito T."/>
            <person name="Fujiyama A."/>
            <person name="Inagaki F."/>
            <person name="Takami H."/>
        </authorList>
    </citation>
    <scope>NUCLEOTIDE SEQUENCE</scope>
    <source>
        <strain evidence="1">Expedition CK06-06</strain>
    </source>
</reference>
<sequence length="118" mass="11844">MGFLKKITRPISRVLDKVIPNEIKPALPFLAAAAPFMAPGLMSLGGNTMLSRALISGGLNLGSQLAQEGSEGDFDALSLAMASGIGALSAPGTQPTTVRGDLRVPSSIGPGNAVAGSI</sequence>
<protein>
    <submittedName>
        <fullName evidence="1">Uncharacterized protein</fullName>
    </submittedName>
</protein>
<evidence type="ECO:0000313" key="1">
    <source>
        <dbReference type="EMBL" id="GAF89218.1"/>
    </source>
</evidence>
<dbReference type="AlphaFoldDB" id="X0T6U4"/>
<comment type="caution">
    <text evidence="1">The sequence shown here is derived from an EMBL/GenBank/DDBJ whole genome shotgun (WGS) entry which is preliminary data.</text>
</comment>
<accession>X0T6U4</accession>
<feature type="non-terminal residue" evidence="1">
    <location>
        <position position="118"/>
    </location>
</feature>
<proteinExistence type="predicted"/>
<name>X0T6U4_9ZZZZ</name>